<reference evidence="4" key="1">
    <citation type="journal article" date="2023" name="bioRxiv">
        <title>Scaffold-level genome assemblies of two parasitoid biocontrol wasps reveal the parthenogenesis mechanism and an associated novel virus.</title>
        <authorList>
            <person name="Inwood S."/>
            <person name="Skelly J."/>
            <person name="Guhlin J."/>
            <person name="Harrop T."/>
            <person name="Goldson S."/>
            <person name="Dearden P."/>
        </authorList>
    </citation>
    <scope>NUCLEOTIDE SEQUENCE</scope>
    <source>
        <strain evidence="4">Lincoln</strain>
        <tissue evidence="4">Whole body</tissue>
    </source>
</reference>
<gene>
    <name evidence="4" type="ORF">PV327_000453</name>
</gene>
<accession>A0AA39G6P4</accession>
<evidence type="ECO:0000313" key="5">
    <source>
        <dbReference type="Proteomes" id="UP001168972"/>
    </source>
</evidence>
<dbReference type="Proteomes" id="UP001168972">
    <property type="component" value="Unassembled WGS sequence"/>
</dbReference>
<organism evidence="4 5">
    <name type="scientific">Microctonus hyperodae</name>
    <name type="common">Parasitoid wasp</name>
    <dbReference type="NCBI Taxonomy" id="165561"/>
    <lineage>
        <taxon>Eukaryota</taxon>
        <taxon>Metazoa</taxon>
        <taxon>Ecdysozoa</taxon>
        <taxon>Arthropoda</taxon>
        <taxon>Hexapoda</taxon>
        <taxon>Insecta</taxon>
        <taxon>Pterygota</taxon>
        <taxon>Neoptera</taxon>
        <taxon>Endopterygota</taxon>
        <taxon>Hymenoptera</taxon>
        <taxon>Apocrita</taxon>
        <taxon>Ichneumonoidea</taxon>
        <taxon>Braconidae</taxon>
        <taxon>Euphorinae</taxon>
        <taxon>Microctonus</taxon>
    </lineage>
</organism>
<dbReference type="Gene3D" id="3.30.1520.10">
    <property type="entry name" value="Phox-like domain"/>
    <property type="match status" value="1"/>
</dbReference>
<evidence type="ECO:0000259" key="3">
    <source>
        <dbReference type="PROSITE" id="PS51207"/>
    </source>
</evidence>
<dbReference type="InterPro" id="IPR003114">
    <property type="entry name" value="Phox_assoc"/>
</dbReference>
<comment type="caution">
    <text evidence="4">The sequence shown here is derived from an EMBL/GenBank/DDBJ whole genome shotgun (WGS) entry which is preliminary data.</text>
</comment>
<evidence type="ECO:0000313" key="4">
    <source>
        <dbReference type="EMBL" id="KAK0182301.1"/>
    </source>
</evidence>
<feature type="coiled-coil region" evidence="1">
    <location>
        <begin position="185"/>
        <end position="212"/>
    </location>
</feature>
<dbReference type="PANTHER" id="PTHR22775">
    <property type="entry name" value="SORTING NEXIN"/>
    <property type="match status" value="1"/>
</dbReference>
<dbReference type="PROSITE" id="PS51207">
    <property type="entry name" value="PXA"/>
    <property type="match status" value="1"/>
</dbReference>
<evidence type="ECO:0000256" key="2">
    <source>
        <dbReference type="SAM" id="Phobius"/>
    </source>
</evidence>
<dbReference type="Pfam" id="PF02194">
    <property type="entry name" value="PXA"/>
    <property type="match status" value="1"/>
</dbReference>
<dbReference type="AlphaFoldDB" id="A0AA39G6P4"/>
<keyword evidence="2" id="KW-1133">Transmembrane helix</keyword>
<keyword evidence="2" id="KW-0472">Membrane</keyword>
<feature type="transmembrane region" description="Helical" evidence="2">
    <location>
        <begin position="39"/>
        <end position="61"/>
    </location>
</feature>
<keyword evidence="2" id="KW-0812">Transmembrane</keyword>
<dbReference type="SMART" id="SM00313">
    <property type="entry name" value="PXA"/>
    <property type="match status" value="1"/>
</dbReference>
<proteinExistence type="predicted"/>
<keyword evidence="5" id="KW-1185">Reference proteome</keyword>
<dbReference type="SUPFAM" id="SSF64268">
    <property type="entry name" value="PX domain"/>
    <property type="match status" value="1"/>
</dbReference>
<feature type="domain" description="PXA" evidence="3">
    <location>
        <begin position="121"/>
        <end position="289"/>
    </location>
</feature>
<reference evidence="4" key="2">
    <citation type="submission" date="2023-03" db="EMBL/GenBank/DDBJ databases">
        <authorList>
            <person name="Inwood S.N."/>
            <person name="Skelly J.G."/>
            <person name="Guhlin J."/>
            <person name="Harrop T.W.R."/>
            <person name="Goldson S.G."/>
            <person name="Dearden P.K."/>
        </authorList>
    </citation>
    <scope>NUCLEOTIDE SEQUENCE</scope>
    <source>
        <strain evidence="4">Lincoln</strain>
        <tissue evidence="4">Whole body</tissue>
    </source>
</reference>
<sequence length="811" mass="91763">MDQVIPISWLNKILLTASLSCAILCLIIGQWIGFTSLPIYITLIWSLIVVIGSTWFSFLILRMTLKANSPMNLMLLNNLIRKRLEIELTINDGGLTSESVTNDDSKKTNHDFKPQINIKSTKSLNVDIDKLSNEIGEKLIDSWYKSISDEKLFRNKSDEILKKLITNICTKLSTINELRLAHKIADVLLLHMKEYRQALRRVERKKSKDIEDAYRYLHPGSRSALTLEHTLHCLVSIVAREFLQWELMNSLPCKLLLSVLAKRFLIILQDISQPQWIFLKFIALLETIDNSPQVKDMKNGVVFQGLTTGINSVTAAAISRPLPKIIPDNVPIVEITPSNNTSTTNSNNRISLCLDGLSTIGHKGLWADLNNGQVDYDDDDDRASPVYEEPTDFATTIARLRNLLQQKSTATTPLHIEEKSYAVCDGSQFLNLAIPWTEFHTSADGSQQLLYCIQFEDIEQHGDDMFETTTATVRRQYNDFVQLHTSLEELPVYSGIMSEIRLPEGGRMEMETYLKTLCTRLANESPVQLRHFLRPSSGSGKKADAVAPRLDRFLAKTVTGVFNTLKTVVPGFEIDQEEDITPLPTLMPLSDIPWRFVENIKSKSLVDELEMLVAERIDYFSIDTAYEAVESAVESSGDTELLSHWWEIINMPYDEELEELDGKLTMTCAGLDLICEILAGIKSNNTLRQEAVIRWTKLFFGNVTEPLIHEYVSRAIRQLSELSVISSKIHDDNSVESIDVMKNKLIKLLSAKIPVDLKIIFGNDDIDKIIKFLLDSMSTKKVNLDLMLQIVDIFVSELLAACKMNCVNLIT</sequence>
<protein>
    <recommendedName>
        <fullName evidence="3">PXA domain-containing protein</fullName>
    </recommendedName>
</protein>
<feature type="transmembrane region" description="Helical" evidence="2">
    <location>
        <begin position="12"/>
        <end position="33"/>
    </location>
</feature>
<evidence type="ECO:0000256" key="1">
    <source>
        <dbReference type="SAM" id="Coils"/>
    </source>
</evidence>
<dbReference type="GO" id="GO:0035091">
    <property type="term" value="F:phosphatidylinositol binding"/>
    <property type="evidence" value="ECO:0007669"/>
    <property type="project" value="InterPro"/>
</dbReference>
<keyword evidence="1" id="KW-0175">Coiled coil</keyword>
<dbReference type="InterPro" id="IPR036871">
    <property type="entry name" value="PX_dom_sf"/>
</dbReference>
<dbReference type="PANTHER" id="PTHR22775:SF3">
    <property type="entry name" value="SORTING NEXIN-13"/>
    <property type="match status" value="1"/>
</dbReference>
<name>A0AA39G6P4_MICHY</name>
<dbReference type="EMBL" id="JAQQBR010000001">
    <property type="protein sequence ID" value="KAK0182301.1"/>
    <property type="molecule type" value="Genomic_DNA"/>
</dbReference>